<evidence type="ECO:0000313" key="2">
    <source>
        <dbReference type="Proteomes" id="UP001162164"/>
    </source>
</evidence>
<dbReference type="Proteomes" id="UP001162164">
    <property type="component" value="Unassembled WGS sequence"/>
</dbReference>
<proteinExistence type="predicted"/>
<sequence length="98" mass="10942">MQAIETIFSVRKLNGEKLFLGQTLAVCYCLMTVTQVLRIVLDIGQRLSEVIGSSGLVILVNRLLVKFALTDIITKVLKYLHNSTTHSALLNVQMTKDH</sequence>
<reference evidence="1" key="1">
    <citation type="journal article" date="2023" name="Insect Mol. Biol.">
        <title>Genome sequencing provides insights into the evolution of gene families encoding plant cell wall-degrading enzymes in longhorned beetles.</title>
        <authorList>
            <person name="Shin N.R."/>
            <person name="Okamura Y."/>
            <person name="Kirsch R."/>
            <person name="Pauchet Y."/>
        </authorList>
    </citation>
    <scope>NUCLEOTIDE SEQUENCE</scope>
    <source>
        <strain evidence="1">MMC_N1</strain>
    </source>
</reference>
<comment type="caution">
    <text evidence="1">The sequence shown here is derived from an EMBL/GenBank/DDBJ whole genome shotgun (WGS) entry which is preliminary data.</text>
</comment>
<dbReference type="EMBL" id="JAPWTJ010000026">
    <property type="protein sequence ID" value="KAJ8984777.1"/>
    <property type="molecule type" value="Genomic_DNA"/>
</dbReference>
<name>A0ABQ9K3Y1_9CUCU</name>
<keyword evidence="2" id="KW-1185">Reference proteome</keyword>
<protein>
    <submittedName>
        <fullName evidence="1">Uncharacterized protein</fullName>
    </submittedName>
</protein>
<accession>A0ABQ9K3Y1</accession>
<organism evidence="1 2">
    <name type="scientific">Molorchus minor</name>
    <dbReference type="NCBI Taxonomy" id="1323400"/>
    <lineage>
        <taxon>Eukaryota</taxon>
        <taxon>Metazoa</taxon>
        <taxon>Ecdysozoa</taxon>
        <taxon>Arthropoda</taxon>
        <taxon>Hexapoda</taxon>
        <taxon>Insecta</taxon>
        <taxon>Pterygota</taxon>
        <taxon>Neoptera</taxon>
        <taxon>Endopterygota</taxon>
        <taxon>Coleoptera</taxon>
        <taxon>Polyphaga</taxon>
        <taxon>Cucujiformia</taxon>
        <taxon>Chrysomeloidea</taxon>
        <taxon>Cerambycidae</taxon>
        <taxon>Lamiinae</taxon>
        <taxon>Monochamini</taxon>
        <taxon>Molorchus</taxon>
    </lineage>
</organism>
<gene>
    <name evidence="1" type="ORF">NQ317_003689</name>
</gene>
<evidence type="ECO:0000313" key="1">
    <source>
        <dbReference type="EMBL" id="KAJ8984777.1"/>
    </source>
</evidence>